<dbReference type="RefSeq" id="XP_012553020.2">
    <property type="nucleotide sequence ID" value="XM_012697566.4"/>
</dbReference>
<feature type="transmembrane region" description="Helical" evidence="5">
    <location>
        <begin position="391"/>
        <end position="415"/>
    </location>
</feature>
<dbReference type="InterPro" id="IPR050549">
    <property type="entry name" value="MFS_Trehalose_Transporter"/>
</dbReference>
<feature type="transmembrane region" description="Helical" evidence="5">
    <location>
        <begin position="50"/>
        <end position="71"/>
    </location>
</feature>
<feature type="transmembrane region" description="Helical" evidence="5">
    <location>
        <begin position="293"/>
        <end position="314"/>
    </location>
</feature>
<reference evidence="7" key="2">
    <citation type="submission" date="2022-06" db="UniProtKB">
        <authorList>
            <consortium name="EnsemblMetazoa"/>
        </authorList>
    </citation>
    <scope>IDENTIFICATION</scope>
    <source>
        <strain evidence="7">p50T (Dazao)</strain>
    </source>
</reference>
<accession>A0A8R2CAB6</accession>
<comment type="subcellular location">
    <subcellularLocation>
        <location evidence="1">Membrane</location>
        <topology evidence="1">Multi-pass membrane protein</topology>
    </subcellularLocation>
</comment>
<dbReference type="Proteomes" id="UP000005204">
    <property type="component" value="Unassembled WGS sequence"/>
</dbReference>
<feature type="transmembrane region" description="Helical" evidence="5">
    <location>
        <begin position="164"/>
        <end position="182"/>
    </location>
</feature>
<name>A0A8R2CAB6_BOMMO</name>
<dbReference type="AlphaFoldDB" id="A0A8R2CAB6"/>
<evidence type="ECO:0000313" key="8">
    <source>
        <dbReference type="Proteomes" id="UP000005204"/>
    </source>
</evidence>
<organism evidence="7 8">
    <name type="scientific">Bombyx mori</name>
    <name type="common">Silk moth</name>
    <dbReference type="NCBI Taxonomy" id="7091"/>
    <lineage>
        <taxon>Eukaryota</taxon>
        <taxon>Metazoa</taxon>
        <taxon>Ecdysozoa</taxon>
        <taxon>Arthropoda</taxon>
        <taxon>Hexapoda</taxon>
        <taxon>Insecta</taxon>
        <taxon>Pterygota</taxon>
        <taxon>Neoptera</taxon>
        <taxon>Endopterygota</taxon>
        <taxon>Lepidoptera</taxon>
        <taxon>Glossata</taxon>
        <taxon>Ditrysia</taxon>
        <taxon>Bombycoidea</taxon>
        <taxon>Bombycidae</taxon>
        <taxon>Bombycinae</taxon>
        <taxon>Bombyx</taxon>
    </lineage>
</organism>
<keyword evidence="3 5" id="KW-1133">Transmembrane helix</keyword>
<dbReference type="GeneID" id="101747196"/>
<keyword evidence="4 5" id="KW-0472">Membrane</keyword>
<feature type="transmembrane region" description="Helical" evidence="5">
    <location>
        <begin position="321"/>
        <end position="343"/>
    </location>
</feature>
<dbReference type="GO" id="GO:0022857">
    <property type="term" value="F:transmembrane transporter activity"/>
    <property type="evidence" value="ECO:0007669"/>
    <property type="project" value="InterPro"/>
</dbReference>
<sequence length="479" mass="53097">MTPLYKQSWAVTAVLLNMVGQGMLLSYTTSLLPALQAPDSPIPIDLQTSSWLSSSIGIAGIPGFFISSALMERYGRRIAHFILMVPGLLGWLLIYAGNTVPVLLMGRLLGGMSAGATVSLGAIVIGEYSSPKYRGMFLTLKTASVCLGGMFVHILGHFYDWRTIAMQAMTPYIISLAIIWTWPESPAWLASKQNYEKCEKNFYYLRGNAAEAQRELEDMLQSQMSRASQTTKQLSLRQKMIEFFKKFTKKNFLGPMFILLSSTVLLEASGRHIFPAYALQIISEITGSKSQSYYYTLCIDAIITVSAVCSSILVNVMRRRTLLLSTGLAACSVLMVVCTYLFLVARGFISEDYHFIPIGLFVMYFILANLGCSPIPVALLGELYPLEHRGVGSAVTGVFISLGVNLALLLTPYLLVSIKVYGTFAVLGLVMAVNLTILYYTLPETKDRTLQEIEDYFVDGQFKDNRNIKESQVTVKMLK</sequence>
<reference evidence="8" key="1">
    <citation type="journal article" date="2008" name="Insect Biochem. Mol. Biol.">
        <title>The genome of a lepidopteran model insect, the silkworm Bombyx mori.</title>
        <authorList>
            <consortium name="International Silkworm Genome Consortium"/>
        </authorList>
    </citation>
    <scope>NUCLEOTIDE SEQUENCE [LARGE SCALE GENOMIC DNA]</scope>
    <source>
        <strain evidence="8">p50T</strain>
    </source>
</reference>
<dbReference type="GO" id="GO:0016020">
    <property type="term" value="C:membrane"/>
    <property type="evidence" value="ECO:0007669"/>
    <property type="project" value="UniProtKB-SubCell"/>
</dbReference>
<evidence type="ECO:0000256" key="3">
    <source>
        <dbReference type="ARBA" id="ARBA00022989"/>
    </source>
</evidence>
<feature type="domain" description="Major facilitator superfamily (MFS) profile" evidence="6">
    <location>
        <begin position="10"/>
        <end position="446"/>
    </location>
</feature>
<feature type="transmembrane region" description="Helical" evidence="5">
    <location>
        <begin position="78"/>
        <end position="96"/>
    </location>
</feature>
<dbReference type="SUPFAM" id="SSF103473">
    <property type="entry name" value="MFS general substrate transporter"/>
    <property type="match status" value="1"/>
</dbReference>
<dbReference type="KEGG" id="bmor:101747196"/>
<evidence type="ECO:0000256" key="4">
    <source>
        <dbReference type="ARBA" id="ARBA00023136"/>
    </source>
</evidence>
<proteinExistence type="predicted"/>
<feature type="transmembrane region" description="Helical" evidence="5">
    <location>
        <begin position="421"/>
        <end position="442"/>
    </location>
</feature>
<protein>
    <recommendedName>
        <fullName evidence="6">Major facilitator superfamily (MFS) profile domain-containing protein</fullName>
    </recommendedName>
</protein>
<dbReference type="PANTHER" id="PTHR48021">
    <property type="match status" value="1"/>
</dbReference>
<feature type="transmembrane region" description="Helical" evidence="5">
    <location>
        <begin position="108"/>
        <end position="126"/>
    </location>
</feature>
<evidence type="ECO:0000256" key="1">
    <source>
        <dbReference type="ARBA" id="ARBA00004141"/>
    </source>
</evidence>
<dbReference type="Gene3D" id="1.20.1250.20">
    <property type="entry name" value="MFS general substrate transporter like domains"/>
    <property type="match status" value="1"/>
</dbReference>
<keyword evidence="2 5" id="KW-0812">Transmembrane</keyword>
<evidence type="ECO:0000256" key="2">
    <source>
        <dbReference type="ARBA" id="ARBA00022692"/>
    </source>
</evidence>
<dbReference type="SMR" id="A0A8R2CAB6"/>
<dbReference type="InterPro" id="IPR020846">
    <property type="entry name" value="MFS_dom"/>
</dbReference>
<dbReference type="PANTHER" id="PTHR48021:SF1">
    <property type="entry name" value="GH07001P-RELATED"/>
    <property type="match status" value="1"/>
</dbReference>
<dbReference type="InterPro" id="IPR036259">
    <property type="entry name" value="MFS_trans_sf"/>
</dbReference>
<feature type="transmembrane region" description="Helical" evidence="5">
    <location>
        <begin position="355"/>
        <end position="379"/>
    </location>
</feature>
<dbReference type="InterPro" id="IPR005828">
    <property type="entry name" value="MFS_sugar_transport-like"/>
</dbReference>
<feature type="transmembrane region" description="Helical" evidence="5">
    <location>
        <begin position="138"/>
        <end position="158"/>
    </location>
</feature>
<dbReference type="PROSITE" id="PS50850">
    <property type="entry name" value="MFS"/>
    <property type="match status" value="1"/>
</dbReference>
<keyword evidence="8" id="KW-1185">Reference proteome</keyword>
<dbReference type="EnsemblMetazoa" id="XM_012697566.3">
    <property type="protein sequence ID" value="XP_012553020.2"/>
    <property type="gene ID" value="LOC101747196"/>
</dbReference>
<evidence type="ECO:0000256" key="5">
    <source>
        <dbReference type="SAM" id="Phobius"/>
    </source>
</evidence>
<evidence type="ECO:0000313" key="7">
    <source>
        <dbReference type="EnsemblMetazoa" id="XP_012553020.2"/>
    </source>
</evidence>
<evidence type="ECO:0000259" key="6">
    <source>
        <dbReference type="PROSITE" id="PS50850"/>
    </source>
</evidence>
<dbReference type="Pfam" id="PF00083">
    <property type="entry name" value="Sugar_tr"/>
    <property type="match status" value="1"/>
</dbReference>
<feature type="transmembrane region" description="Helical" evidence="5">
    <location>
        <begin position="252"/>
        <end position="273"/>
    </location>
</feature>